<dbReference type="InterPro" id="IPR020843">
    <property type="entry name" value="ER"/>
</dbReference>
<dbReference type="Gene3D" id="3.40.525.10">
    <property type="entry name" value="CRAL-TRIO lipid binding domain"/>
    <property type="match status" value="1"/>
</dbReference>
<dbReference type="InterPro" id="IPR011032">
    <property type="entry name" value="GroES-like_sf"/>
</dbReference>
<proteinExistence type="predicted"/>
<dbReference type="Gene3D" id="3.90.180.10">
    <property type="entry name" value="Medium-chain alcohol dehydrogenases, catalytic domain"/>
    <property type="match status" value="2"/>
</dbReference>
<dbReference type="SMART" id="SM00516">
    <property type="entry name" value="SEC14"/>
    <property type="match status" value="1"/>
</dbReference>
<dbReference type="SUPFAM" id="SSF52087">
    <property type="entry name" value="CRAL/TRIO domain"/>
    <property type="match status" value="1"/>
</dbReference>
<dbReference type="AlphaFoldDB" id="A0AAE0N806"/>
<dbReference type="InterPro" id="IPR052578">
    <property type="entry name" value="PI_Transfer_CRAL-TRIO"/>
</dbReference>
<dbReference type="GO" id="GO:0008526">
    <property type="term" value="F:phosphatidylinositol transfer activity"/>
    <property type="evidence" value="ECO:0007669"/>
    <property type="project" value="TreeGrafter"/>
</dbReference>
<reference evidence="3" key="2">
    <citation type="submission" date="2023-06" db="EMBL/GenBank/DDBJ databases">
        <authorList>
            <consortium name="Lawrence Berkeley National Laboratory"/>
            <person name="Haridas S."/>
            <person name="Hensen N."/>
            <person name="Bonometti L."/>
            <person name="Westerberg I."/>
            <person name="Brannstrom I.O."/>
            <person name="Guillou S."/>
            <person name="Cros-Aarteil S."/>
            <person name="Calhoun S."/>
            <person name="Kuo A."/>
            <person name="Mondo S."/>
            <person name="Pangilinan J."/>
            <person name="Riley R."/>
            <person name="Labutti K."/>
            <person name="Andreopoulos B."/>
            <person name="Lipzen A."/>
            <person name="Chen C."/>
            <person name="Yanf M."/>
            <person name="Daum C."/>
            <person name="Ng V."/>
            <person name="Clum A."/>
            <person name="Steindorff A."/>
            <person name="Ohm R."/>
            <person name="Martin F."/>
            <person name="Silar P."/>
            <person name="Natvig D."/>
            <person name="Lalanne C."/>
            <person name="Gautier V."/>
            <person name="Ament-Velasquez S.L."/>
            <person name="Kruys A."/>
            <person name="Hutchinson M.I."/>
            <person name="Powell A.J."/>
            <person name="Barry K."/>
            <person name="Miller A.N."/>
            <person name="Grigoriev I.V."/>
            <person name="Debuchy R."/>
            <person name="Gladieux P."/>
            <person name="Thoren M.H."/>
            <person name="Johannesson H."/>
        </authorList>
    </citation>
    <scope>NUCLEOTIDE SEQUENCE</scope>
    <source>
        <strain evidence="3">CBS 958.72</strain>
    </source>
</reference>
<evidence type="ECO:0000313" key="4">
    <source>
        <dbReference type="Proteomes" id="UP001287356"/>
    </source>
</evidence>
<protein>
    <recommendedName>
        <fullName evidence="2">CRAL-TRIO domain-containing protein</fullName>
    </recommendedName>
</protein>
<dbReference type="InterPro" id="IPR036291">
    <property type="entry name" value="NAD(P)-bd_dom_sf"/>
</dbReference>
<dbReference type="Gene3D" id="3.40.50.720">
    <property type="entry name" value="NAD(P)-binding Rossmann-like Domain"/>
    <property type="match status" value="2"/>
</dbReference>
<dbReference type="SUPFAM" id="SSF50129">
    <property type="entry name" value="GroES-like"/>
    <property type="match status" value="1"/>
</dbReference>
<dbReference type="SMART" id="SM01100">
    <property type="entry name" value="CRAL_TRIO_N"/>
    <property type="match status" value="1"/>
</dbReference>
<gene>
    <name evidence="3" type="ORF">B0T24DRAFT_527559</name>
</gene>
<evidence type="ECO:0000259" key="2">
    <source>
        <dbReference type="PROSITE" id="PS50191"/>
    </source>
</evidence>
<dbReference type="GO" id="GO:0016491">
    <property type="term" value="F:oxidoreductase activity"/>
    <property type="evidence" value="ECO:0007669"/>
    <property type="project" value="InterPro"/>
</dbReference>
<dbReference type="Pfam" id="PF03765">
    <property type="entry name" value="CRAL_TRIO_N"/>
    <property type="match status" value="1"/>
</dbReference>
<dbReference type="SMART" id="SM00829">
    <property type="entry name" value="PKS_ER"/>
    <property type="match status" value="1"/>
</dbReference>
<feature type="region of interest" description="Disordered" evidence="1">
    <location>
        <begin position="340"/>
        <end position="383"/>
    </location>
</feature>
<dbReference type="SUPFAM" id="SSF51735">
    <property type="entry name" value="NAD(P)-binding Rossmann-fold domains"/>
    <property type="match status" value="1"/>
</dbReference>
<dbReference type="Pfam" id="PF13602">
    <property type="entry name" value="ADH_zinc_N_2"/>
    <property type="match status" value="1"/>
</dbReference>
<feature type="domain" description="CRAL-TRIO" evidence="2">
    <location>
        <begin position="133"/>
        <end position="288"/>
    </location>
</feature>
<dbReference type="PROSITE" id="PS50191">
    <property type="entry name" value="CRAL_TRIO"/>
    <property type="match status" value="1"/>
</dbReference>
<feature type="compositionally biased region" description="Low complexity" evidence="1">
    <location>
        <begin position="342"/>
        <end position="375"/>
    </location>
</feature>
<feature type="region of interest" description="Disordered" evidence="1">
    <location>
        <begin position="440"/>
        <end position="462"/>
    </location>
</feature>
<feature type="region of interest" description="Disordered" evidence="1">
    <location>
        <begin position="1"/>
        <end position="53"/>
    </location>
</feature>
<reference evidence="3" key="1">
    <citation type="journal article" date="2023" name="Mol. Phylogenet. Evol.">
        <title>Genome-scale phylogeny and comparative genomics of the fungal order Sordariales.</title>
        <authorList>
            <person name="Hensen N."/>
            <person name="Bonometti L."/>
            <person name="Westerberg I."/>
            <person name="Brannstrom I.O."/>
            <person name="Guillou S."/>
            <person name="Cros-Aarteil S."/>
            <person name="Calhoun S."/>
            <person name="Haridas S."/>
            <person name="Kuo A."/>
            <person name="Mondo S."/>
            <person name="Pangilinan J."/>
            <person name="Riley R."/>
            <person name="LaButti K."/>
            <person name="Andreopoulos B."/>
            <person name="Lipzen A."/>
            <person name="Chen C."/>
            <person name="Yan M."/>
            <person name="Daum C."/>
            <person name="Ng V."/>
            <person name="Clum A."/>
            <person name="Steindorff A."/>
            <person name="Ohm R.A."/>
            <person name="Martin F."/>
            <person name="Silar P."/>
            <person name="Natvig D.O."/>
            <person name="Lalanne C."/>
            <person name="Gautier V."/>
            <person name="Ament-Velasquez S.L."/>
            <person name="Kruys A."/>
            <person name="Hutchinson M.I."/>
            <person name="Powell A.J."/>
            <person name="Barry K."/>
            <person name="Miller A.N."/>
            <person name="Grigoriev I.V."/>
            <person name="Debuchy R."/>
            <person name="Gladieux P."/>
            <person name="Hiltunen Thoren M."/>
            <person name="Johannesson H."/>
        </authorList>
    </citation>
    <scope>NUCLEOTIDE SEQUENCE</scope>
    <source>
        <strain evidence="3">CBS 958.72</strain>
    </source>
</reference>
<dbReference type="Proteomes" id="UP001287356">
    <property type="component" value="Unassembled WGS sequence"/>
</dbReference>
<dbReference type="EMBL" id="JAULSN010000004">
    <property type="protein sequence ID" value="KAK3374111.1"/>
    <property type="molecule type" value="Genomic_DNA"/>
</dbReference>
<sequence>MATAGAASQAPPTKDSPTEDAVEVHEKATSSVLKVPLESPTPESHSSERPALTADQQTKLDWLLAKVKAWTEIPSTKGKAGPLTDNDRFWLTRDCLLRYLRATKWHEKESEKRLLATLTWRREYGVDDLTFDHISPENETGKQVLLGYDNQCRPCHYLFPGRQNTPPSPRQVQHLVFMVERVIDLMPPQQEALSLLIDFTPSKTRSYTAPGLGIAREVLNILQNHYPERLGKALIVHTPWAINFFFKLISPFIDPHTREKLKFNDDMTKYVPAEQLVTEFKGNLEFGYDHASYWPALQELCRKKHDARWQRWVAGGQQICELEDYLTGHLEVGVAGAKPIEATEPPSETAETTSETGVAAKPAEAAEPSPLTTTHPLPPAFPPPGPAAAEEWLLIRVSYAALNPGDAVVMALLPAVFRSAKATVPCYDLVGTVLDVWTPPPPPPSSSPSTTTAPAPAPAAPAPRFRPGDTAVGFLVVAHMLRSGSGALQGTVALPAKYAVRLPSNRVPRDAAGLLLTACAACLLLVVDYTQHANLADELARRYGQFDAVIDAFGDQALYKSCARILKPGGVYSAAGVHSATFSVWAVLKVGLTLAANALWPRTKWLGGTGRTWKAASMMDPGVELMERVVGLLGEGKLRVAVDSEWPFDKALDAFDVLLSGRARGKILIKVNDDE</sequence>
<organism evidence="3 4">
    <name type="scientific">Lasiosphaeria ovina</name>
    <dbReference type="NCBI Taxonomy" id="92902"/>
    <lineage>
        <taxon>Eukaryota</taxon>
        <taxon>Fungi</taxon>
        <taxon>Dikarya</taxon>
        <taxon>Ascomycota</taxon>
        <taxon>Pezizomycotina</taxon>
        <taxon>Sordariomycetes</taxon>
        <taxon>Sordariomycetidae</taxon>
        <taxon>Sordariales</taxon>
        <taxon>Lasiosphaeriaceae</taxon>
        <taxon>Lasiosphaeria</taxon>
    </lineage>
</organism>
<dbReference type="SUPFAM" id="SSF46938">
    <property type="entry name" value="CRAL/TRIO N-terminal domain"/>
    <property type="match status" value="1"/>
</dbReference>
<evidence type="ECO:0000256" key="1">
    <source>
        <dbReference type="SAM" id="MobiDB-lite"/>
    </source>
</evidence>
<accession>A0AAE0N806</accession>
<dbReference type="Pfam" id="PF00650">
    <property type="entry name" value="CRAL_TRIO"/>
    <property type="match status" value="1"/>
</dbReference>
<evidence type="ECO:0000313" key="3">
    <source>
        <dbReference type="EMBL" id="KAK3374111.1"/>
    </source>
</evidence>
<dbReference type="PANTHER" id="PTHR45824">
    <property type="entry name" value="GH16843P"/>
    <property type="match status" value="1"/>
</dbReference>
<dbReference type="InterPro" id="IPR011074">
    <property type="entry name" value="CRAL/TRIO_N_dom"/>
</dbReference>
<keyword evidence="4" id="KW-1185">Reference proteome</keyword>
<dbReference type="PANTHER" id="PTHR45824:SF29">
    <property type="entry name" value="GH16843P"/>
    <property type="match status" value="1"/>
</dbReference>
<comment type="caution">
    <text evidence="3">The sequence shown here is derived from an EMBL/GenBank/DDBJ whole genome shotgun (WGS) entry which is preliminary data.</text>
</comment>
<dbReference type="CDD" id="cd00170">
    <property type="entry name" value="SEC14"/>
    <property type="match status" value="1"/>
</dbReference>
<dbReference type="InterPro" id="IPR036273">
    <property type="entry name" value="CRAL/TRIO_N_dom_sf"/>
</dbReference>
<dbReference type="InterPro" id="IPR001251">
    <property type="entry name" value="CRAL-TRIO_dom"/>
</dbReference>
<name>A0AAE0N806_9PEZI</name>
<dbReference type="InterPro" id="IPR036865">
    <property type="entry name" value="CRAL-TRIO_dom_sf"/>
</dbReference>